<keyword evidence="1" id="KW-0472">Membrane</keyword>
<evidence type="ECO:0000256" key="1">
    <source>
        <dbReference type="SAM" id="Phobius"/>
    </source>
</evidence>
<feature type="transmembrane region" description="Helical" evidence="1">
    <location>
        <begin position="134"/>
        <end position="160"/>
    </location>
</feature>
<name>A0A420IV20_9PEZI</name>
<dbReference type="AlphaFoldDB" id="A0A420IV20"/>
<evidence type="ECO:0008006" key="4">
    <source>
        <dbReference type="Google" id="ProtNLM"/>
    </source>
</evidence>
<feature type="transmembrane region" description="Helical" evidence="1">
    <location>
        <begin position="7"/>
        <end position="34"/>
    </location>
</feature>
<dbReference type="EMBL" id="MCBS01021211">
    <property type="protein sequence ID" value="RKF78365.1"/>
    <property type="molecule type" value="Genomic_DNA"/>
</dbReference>
<dbReference type="Proteomes" id="UP000285326">
    <property type="component" value="Unassembled WGS sequence"/>
</dbReference>
<keyword evidence="1" id="KW-0812">Transmembrane</keyword>
<comment type="caution">
    <text evidence="2">The sequence shown here is derived from an EMBL/GenBank/DDBJ whole genome shotgun (WGS) entry which is preliminary data.</text>
</comment>
<reference evidence="2 3" key="1">
    <citation type="journal article" date="2018" name="BMC Genomics">
        <title>Comparative genome analyses reveal sequence features reflecting distinct modes of host-adaptation between dicot and monocot powdery mildew.</title>
        <authorList>
            <person name="Wu Y."/>
            <person name="Ma X."/>
            <person name="Pan Z."/>
            <person name="Kale S.D."/>
            <person name="Song Y."/>
            <person name="King H."/>
            <person name="Zhang Q."/>
            <person name="Presley C."/>
            <person name="Deng X."/>
            <person name="Wei C.I."/>
            <person name="Xiao S."/>
        </authorList>
    </citation>
    <scope>NUCLEOTIDE SEQUENCE [LARGE SCALE GENOMIC DNA]</scope>
    <source>
        <strain evidence="2">UMSG1</strain>
    </source>
</reference>
<keyword evidence="1" id="KW-1133">Transmembrane helix</keyword>
<protein>
    <recommendedName>
        <fullName evidence="4">MARVEL domain-containing protein</fullName>
    </recommendedName>
</protein>
<sequence>MKSTTSYFLLGSLSVFLYSVALIFSSLIFGIYAYFLATLGAHGLPISSLIRATFGISGFSMLYIIIGILFVYFLVGFAFFSYAAAVLDTAFVGAFAYVAWQNRDGANQCDGTLVYGSNTGQVNGGLDKGSTCKLVSTCFVSAIVSSIIFILHVPITYNLLKHQRRERSLGPSPHNGYTSHMKLWQIRPWRVGKSHTNEPNPDALPAHPQPSELLSQFAASEIAEPRLGYSVGVGAGTDRLRFWSPHPIHADPGRSYRN</sequence>
<evidence type="ECO:0000313" key="2">
    <source>
        <dbReference type="EMBL" id="RKF78365.1"/>
    </source>
</evidence>
<proteinExistence type="predicted"/>
<accession>A0A420IV20</accession>
<feature type="transmembrane region" description="Helical" evidence="1">
    <location>
        <begin position="82"/>
        <end position="100"/>
    </location>
</feature>
<gene>
    <name evidence="2" type="ORF">GcM1_212060</name>
</gene>
<evidence type="ECO:0000313" key="3">
    <source>
        <dbReference type="Proteomes" id="UP000285326"/>
    </source>
</evidence>
<organism evidence="2 3">
    <name type="scientific">Golovinomyces cichoracearum</name>
    <dbReference type="NCBI Taxonomy" id="62708"/>
    <lineage>
        <taxon>Eukaryota</taxon>
        <taxon>Fungi</taxon>
        <taxon>Dikarya</taxon>
        <taxon>Ascomycota</taxon>
        <taxon>Pezizomycotina</taxon>
        <taxon>Leotiomycetes</taxon>
        <taxon>Erysiphales</taxon>
        <taxon>Erysiphaceae</taxon>
        <taxon>Golovinomyces</taxon>
    </lineage>
</organism>
<feature type="transmembrane region" description="Helical" evidence="1">
    <location>
        <begin position="54"/>
        <end position="75"/>
    </location>
</feature>